<evidence type="ECO:0000256" key="8">
    <source>
        <dbReference type="HAMAP-Rule" id="MF_01865"/>
    </source>
</evidence>
<dbReference type="GO" id="GO:0035599">
    <property type="term" value="F:aspartic acid methylthiotransferase activity"/>
    <property type="evidence" value="ECO:0007669"/>
    <property type="project" value="TreeGrafter"/>
</dbReference>
<evidence type="ECO:0000256" key="6">
    <source>
        <dbReference type="ARBA" id="ARBA00023004"/>
    </source>
</evidence>
<dbReference type="InterPro" id="IPR002792">
    <property type="entry name" value="TRAM_dom"/>
</dbReference>
<dbReference type="SFLD" id="SFLDG01082">
    <property type="entry name" value="B12-binding_domain_containing"/>
    <property type="match status" value="1"/>
</dbReference>
<dbReference type="PROSITE" id="PS50926">
    <property type="entry name" value="TRAM"/>
    <property type="match status" value="1"/>
</dbReference>
<dbReference type="InterPro" id="IPR013848">
    <property type="entry name" value="Methylthiotransferase_N"/>
</dbReference>
<keyword evidence="2 8" id="KW-0963">Cytoplasm</keyword>
<dbReference type="SFLD" id="SFLDG01061">
    <property type="entry name" value="methylthiotransferase"/>
    <property type="match status" value="1"/>
</dbReference>
<comment type="function">
    <text evidence="8">Catalyzes the methylthiolation of an aspartic acid residue of ribosomal protein uS12.</text>
</comment>
<evidence type="ECO:0000256" key="5">
    <source>
        <dbReference type="ARBA" id="ARBA00022723"/>
    </source>
</evidence>
<comment type="catalytic activity">
    <reaction evidence="8">
        <text>L-aspartate(89)-[ribosomal protein uS12]-hydrogen + (sulfur carrier)-SH + AH2 + 2 S-adenosyl-L-methionine = 3-methylsulfanyl-L-aspartate(89)-[ribosomal protein uS12]-hydrogen + (sulfur carrier)-H + 5'-deoxyadenosine + L-methionine + A + S-adenosyl-L-homocysteine + 2 H(+)</text>
        <dbReference type="Rhea" id="RHEA:37087"/>
        <dbReference type="Rhea" id="RHEA-COMP:10460"/>
        <dbReference type="Rhea" id="RHEA-COMP:10461"/>
        <dbReference type="Rhea" id="RHEA-COMP:14737"/>
        <dbReference type="Rhea" id="RHEA-COMP:14739"/>
        <dbReference type="ChEBI" id="CHEBI:13193"/>
        <dbReference type="ChEBI" id="CHEBI:15378"/>
        <dbReference type="ChEBI" id="CHEBI:17319"/>
        <dbReference type="ChEBI" id="CHEBI:17499"/>
        <dbReference type="ChEBI" id="CHEBI:29917"/>
        <dbReference type="ChEBI" id="CHEBI:29961"/>
        <dbReference type="ChEBI" id="CHEBI:57844"/>
        <dbReference type="ChEBI" id="CHEBI:57856"/>
        <dbReference type="ChEBI" id="CHEBI:59789"/>
        <dbReference type="ChEBI" id="CHEBI:64428"/>
        <dbReference type="ChEBI" id="CHEBI:73599"/>
        <dbReference type="EC" id="2.8.4.4"/>
    </reaction>
</comment>
<dbReference type="InterPro" id="IPR020612">
    <property type="entry name" value="Methylthiotransferase_CS"/>
</dbReference>
<dbReference type="CDD" id="cd01335">
    <property type="entry name" value="Radical_SAM"/>
    <property type="match status" value="1"/>
</dbReference>
<dbReference type="PROSITE" id="PS51918">
    <property type="entry name" value="RADICAL_SAM"/>
    <property type="match status" value="1"/>
</dbReference>
<comment type="subcellular location">
    <subcellularLocation>
        <location evidence="8">Cytoplasm</location>
    </subcellularLocation>
</comment>
<dbReference type="Gene3D" id="3.40.50.12160">
    <property type="entry name" value="Methylthiotransferase, N-terminal domain"/>
    <property type="match status" value="1"/>
</dbReference>
<dbReference type="InterPro" id="IPR058240">
    <property type="entry name" value="rSAM_sf"/>
</dbReference>
<dbReference type="SFLD" id="SFLDF00274">
    <property type="entry name" value="ribosomal_protein_S12_methylth"/>
    <property type="match status" value="1"/>
</dbReference>
<dbReference type="SFLD" id="SFLDS00029">
    <property type="entry name" value="Radical_SAM"/>
    <property type="match status" value="1"/>
</dbReference>
<dbReference type="FunFam" id="3.80.30.20:FF:000001">
    <property type="entry name" value="tRNA-2-methylthio-N(6)-dimethylallyladenosine synthase 2"/>
    <property type="match status" value="1"/>
</dbReference>
<keyword evidence="1 8" id="KW-0004">4Fe-4S</keyword>
<dbReference type="GO" id="GO:0140101">
    <property type="term" value="F:catalytic activity, acting on a tRNA"/>
    <property type="evidence" value="ECO:0007669"/>
    <property type="project" value="UniProtKB-ARBA"/>
</dbReference>
<gene>
    <name evidence="8 12" type="primary">rimO</name>
    <name evidence="12" type="ORF">DW674_10230</name>
</gene>
<feature type="binding site" evidence="8">
    <location>
        <position position="10"/>
    </location>
    <ligand>
        <name>[4Fe-4S] cluster</name>
        <dbReference type="ChEBI" id="CHEBI:49883"/>
        <label>1</label>
    </ligand>
</feature>
<evidence type="ECO:0000259" key="9">
    <source>
        <dbReference type="PROSITE" id="PS50926"/>
    </source>
</evidence>
<dbReference type="InterPro" id="IPR007197">
    <property type="entry name" value="rSAM"/>
</dbReference>
<proteinExistence type="inferred from homology"/>
<dbReference type="PANTHER" id="PTHR43837">
    <property type="entry name" value="RIBOSOMAL PROTEIN S12 METHYLTHIOTRANSFERASE RIMO"/>
    <property type="match status" value="1"/>
</dbReference>
<dbReference type="InterPro" id="IPR006638">
    <property type="entry name" value="Elp3/MiaA/NifB-like_rSAM"/>
</dbReference>
<dbReference type="SMART" id="SM00729">
    <property type="entry name" value="Elp3"/>
    <property type="match status" value="1"/>
</dbReference>
<dbReference type="EMBL" id="QRHE01000012">
    <property type="protein sequence ID" value="RHF50696.1"/>
    <property type="molecule type" value="Genomic_DNA"/>
</dbReference>
<dbReference type="Pfam" id="PF04055">
    <property type="entry name" value="Radical_SAM"/>
    <property type="match status" value="1"/>
</dbReference>
<evidence type="ECO:0000256" key="7">
    <source>
        <dbReference type="ARBA" id="ARBA00023014"/>
    </source>
</evidence>
<dbReference type="Gene3D" id="3.80.30.20">
    <property type="entry name" value="tm_1862 like domain"/>
    <property type="match status" value="1"/>
</dbReference>
<dbReference type="InterPro" id="IPR012340">
    <property type="entry name" value="NA-bd_OB-fold"/>
</dbReference>
<dbReference type="NCBIfam" id="TIGR00089">
    <property type="entry name" value="MiaB/RimO family radical SAM methylthiotransferase"/>
    <property type="match status" value="1"/>
</dbReference>
<dbReference type="Gene3D" id="2.40.50.140">
    <property type="entry name" value="Nucleic acid-binding proteins"/>
    <property type="match status" value="1"/>
</dbReference>
<comment type="similarity">
    <text evidence="8">Belongs to the methylthiotransferase family. RimO subfamily.</text>
</comment>
<accession>A0A414NV94</accession>
<keyword evidence="12" id="KW-0687">Ribonucleoprotein</keyword>
<dbReference type="GO" id="GO:0103039">
    <property type="term" value="F:protein methylthiotransferase activity"/>
    <property type="evidence" value="ECO:0007669"/>
    <property type="project" value="UniProtKB-EC"/>
</dbReference>
<dbReference type="EC" id="2.8.4.4" evidence="8"/>
<feature type="domain" description="MTTase N-terminal" evidence="10">
    <location>
        <begin position="1"/>
        <end position="117"/>
    </location>
</feature>
<dbReference type="PROSITE" id="PS01278">
    <property type="entry name" value="MTTASE_RADICAL"/>
    <property type="match status" value="1"/>
</dbReference>
<evidence type="ECO:0000256" key="2">
    <source>
        <dbReference type="ARBA" id="ARBA00022490"/>
    </source>
</evidence>
<evidence type="ECO:0000259" key="10">
    <source>
        <dbReference type="PROSITE" id="PS51449"/>
    </source>
</evidence>
<keyword evidence="3 8" id="KW-0808">Transferase</keyword>
<evidence type="ECO:0000256" key="1">
    <source>
        <dbReference type="ARBA" id="ARBA00022485"/>
    </source>
</evidence>
<comment type="caution">
    <text evidence="12">The sequence shown here is derived from an EMBL/GenBank/DDBJ whole genome shotgun (WGS) entry which is preliminary data.</text>
</comment>
<feature type="binding site" evidence="8">
    <location>
        <position position="158"/>
    </location>
    <ligand>
        <name>[4Fe-4S] cluster</name>
        <dbReference type="ChEBI" id="CHEBI:49883"/>
        <label>2</label>
        <note>4Fe-4S-S-AdoMet</note>
    </ligand>
</feature>
<keyword evidence="4 8" id="KW-0949">S-adenosyl-L-methionine</keyword>
<feature type="binding site" evidence="8">
    <location>
        <position position="80"/>
    </location>
    <ligand>
        <name>[4Fe-4S] cluster</name>
        <dbReference type="ChEBI" id="CHEBI:49883"/>
        <label>1</label>
    </ligand>
</feature>
<dbReference type="Proteomes" id="UP000283442">
    <property type="component" value="Unassembled WGS sequence"/>
</dbReference>
<dbReference type="GO" id="GO:0046872">
    <property type="term" value="F:metal ion binding"/>
    <property type="evidence" value="ECO:0007669"/>
    <property type="project" value="UniProtKB-KW"/>
</dbReference>
<comment type="cofactor">
    <cofactor evidence="8">
        <name>[4Fe-4S] cluster</name>
        <dbReference type="ChEBI" id="CHEBI:49883"/>
    </cofactor>
    <text evidence="8">Binds 2 [4Fe-4S] clusters. One cluster is coordinated with 3 cysteines and an exchangeable S-adenosyl-L-methionine.</text>
</comment>
<sequence length="455" mass="51375">MKAGFISLGCSKNLVDTEVMLGILKQHGIELTANPAEADILIVNTCAFIQSAKEESITTILNMAEYKESGRCRSLIVAGCLGQRYKQELLDEIPEADAIIGTGAWGRIMEAVEETLKGHRVVIAGKDEALYDENTPRITTTPSYTAYVKIAEGCNNRCAFCAIPYIRGDYRSRRIEDICDEVRHLTENGVREVVLIAQDSTEYGRDLYGAPKLSELLREIVKVPKLQWVRTLYSYPKYFSDELIETIASEPKICKYVDLPLQHAHDAVLRSMRRPDTQEEMRALIKKLRERIPGVTIRSTFIVGFPGETDAQYHTLRNFIEEMRLDKVGVFTYSREEGTPAYDMPNQVPEEIMQERYHDLMSLQCKISEQINQSLEGKELDVLVEGRDEEQPNISVGRSYREAPEVDGQVYVENDTDSKPGDIVRVRVLQGFTYDIVGERINNGDASEAGKKAAE</sequence>
<evidence type="ECO:0000313" key="13">
    <source>
        <dbReference type="Proteomes" id="UP000283442"/>
    </source>
</evidence>
<reference evidence="12 13" key="1">
    <citation type="submission" date="2018-08" db="EMBL/GenBank/DDBJ databases">
        <title>A genome reference for cultivated species of the human gut microbiota.</title>
        <authorList>
            <person name="Zou Y."/>
            <person name="Xue W."/>
            <person name="Luo G."/>
        </authorList>
    </citation>
    <scope>NUCLEOTIDE SEQUENCE [LARGE SCALE GENOMIC DNA]</scope>
    <source>
        <strain evidence="12 13">AM25-21AC</strain>
    </source>
</reference>
<dbReference type="GO" id="GO:0035600">
    <property type="term" value="P:tRNA methylthiolation"/>
    <property type="evidence" value="ECO:0007669"/>
    <property type="project" value="UniProtKB-ARBA"/>
</dbReference>
<dbReference type="GO" id="GO:0051539">
    <property type="term" value="F:4 iron, 4 sulfur cluster binding"/>
    <property type="evidence" value="ECO:0007669"/>
    <property type="project" value="UniProtKB-UniRule"/>
</dbReference>
<dbReference type="HAMAP" id="MF_01865">
    <property type="entry name" value="MTTase_RimO"/>
    <property type="match status" value="1"/>
</dbReference>
<dbReference type="OrthoDB" id="9805215at2"/>
<dbReference type="PROSITE" id="PS51449">
    <property type="entry name" value="MTTASE_N"/>
    <property type="match status" value="1"/>
</dbReference>
<dbReference type="Pfam" id="PF00919">
    <property type="entry name" value="UPF0004"/>
    <property type="match status" value="1"/>
</dbReference>
<dbReference type="InterPro" id="IPR023404">
    <property type="entry name" value="rSAM_horseshoe"/>
</dbReference>
<dbReference type="SUPFAM" id="SSF102114">
    <property type="entry name" value="Radical SAM enzymes"/>
    <property type="match status" value="1"/>
</dbReference>
<dbReference type="NCBIfam" id="TIGR01125">
    <property type="entry name" value="30S ribosomal protein S12 methylthiotransferase RimO"/>
    <property type="match status" value="1"/>
</dbReference>
<dbReference type="GO" id="GO:0005840">
    <property type="term" value="C:ribosome"/>
    <property type="evidence" value="ECO:0007669"/>
    <property type="project" value="UniProtKB-KW"/>
</dbReference>
<feature type="domain" description="Radical SAM core" evidence="11">
    <location>
        <begin position="140"/>
        <end position="370"/>
    </location>
</feature>
<keyword evidence="5 8" id="KW-0479">Metal-binding</keyword>
<name>A0A414NV94_9FIRM</name>
<evidence type="ECO:0000259" key="11">
    <source>
        <dbReference type="PROSITE" id="PS51918"/>
    </source>
</evidence>
<dbReference type="GO" id="GO:0005829">
    <property type="term" value="C:cytosol"/>
    <property type="evidence" value="ECO:0007669"/>
    <property type="project" value="TreeGrafter"/>
</dbReference>
<keyword evidence="7 8" id="KW-0411">Iron-sulfur</keyword>
<dbReference type="RefSeq" id="WP_005842614.1">
    <property type="nucleotide sequence ID" value="NZ_CABKNT010000004.1"/>
</dbReference>
<protein>
    <recommendedName>
        <fullName evidence="8">Ribosomal protein uS12 methylthiotransferase RimO</fullName>
        <shortName evidence="8">uS12 MTTase</shortName>
        <shortName evidence="8">uS12 methylthiotransferase</shortName>
        <ecNumber evidence="8">2.8.4.4</ecNumber>
    </recommendedName>
    <alternativeName>
        <fullName evidence="8">Ribosomal protein uS12 (aspartate-C(3))-methylthiotransferase</fullName>
    </alternativeName>
    <alternativeName>
        <fullName evidence="8">Ribosome maturation factor RimO</fullName>
    </alternativeName>
</protein>
<dbReference type="Pfam" id="PF18693">
    <property type="entry name" value="TRAM_2"/>
    <property type="match status" value="1"/>
</dbReference>
<feature type="binding site" evidence="8">
    <location>
        <position position="154"/>
    </location>
    <ligand>
        <name>[4Fe-4S] cluster</name>
        <dbReference type="ChEBI" id="CHEBI:49883"/>
        <label>2</label>
        <note>4Fe-4S-S-AdoMet</note>
    </ligand>
</feature>
<evidence type="ECO:0000256" key="3">
    <source>
        <dbReference type="ARBA" id="ARBA00022679"/>
    </source>
</evidence>
<organism evidence="12 13">
    <name type="scientific">Mitsuokella multacida</name>
    <dbReference type="NCBI Taxonomy" id="52226"/>
    <lineage>
        <taxon>Bacteria</taxon>
        <taxon>Bacillati</taxon>
        <taxon>Bacillota</taxon>
        <taxon>Negativicutes</taxon>
        <taxon>Selenomonadales</taxon>
        <taxon>Selenomonadaceae</taxon>
        <taxon>Mitsuokella</taxon>
    </lineage>
</organism>
<keyword evidence="6 8" id="KW-0408">Iron</keyword>
<feature type="domain" description="TRAM" evidence="9">
    <location>
        <begin position="373"/>
        <end position="442"/>
    </location>
</feature>
<dbReference type="PANTHER" id="PTHR43837:SF1">
    <property type="entry name" value="RIBOSOMAL PROTEIN US12 METHYLTHIOTRANSFERASE RIMO"/>
    <property type="match status" value="1"/>
</dbReference>
<evidence type="ECO:0000256" key="4">
    <source>
        <dbReference type="ARBA" id="ARBA00022691"/>
    </source>
</evidence>
<dbReference type="AlphaFoldDB" id="A0A414NV94"/>
<evidence type="ECO:0000313" key="12">
    <source>
        <dbReference type="EMBL" id="RHF50696.1"/>
    </source>
</evidence>
<dbReference type="InterPro" id="IPR005839">
    <property type="entry name" value="Methylthiotransferase"/>
</dbReference>
<feature type="binding site" evidence="8">
    <location>
        <position position="161"/>
    </location>
    <ligand>
        <name>[4Fe-4S] cluster</name>
        <dbReference type="ChEBI" id="CHEBI:49883"/>
        <label>2</label>
        <note>4Fe-4S-S-AdoMet</note>
    </ligand>
</feature>
<feature type="binding site" evidence="8">
    <location>
        <position position="46"/>
    </location>
    <ligand>
        <name>[4Fe-4S] cluster</name>
        <dbReference type="ChEBI" id="CHEBI:49883"/>
        <label>1</label>
    </ligand>
</feature>
<dbReference type="InterPro" id="IPR005840">
    <property type="entry name" value="Ribosomal_uS12_MeSTrfase_RimO"/>
</dbReference>
<dbReference type="GeneID" id="93482273"/>
<dbReference type="InterPro" id="IPR038135">
    <property type="entry name" value="Methylthiotransferase_N_sf"/>
</dbReference>
<keyword evidence="12" id="KW-0689">Ribosomal protein</keyword>